<evidence type="ECO:0000313" key="3">
    <source>
        <dbReference type="EMBL" id="KXX78765.1"/>
    </source>
</evidence>
<dbReference type="Proteomes" id="UP000078237">
    <property type="component" value="Unassembled WGS sequence"/>
</dbReference>
<gene>
    <name evidence="3" type="ORF">MMYC01_204402</name>
    <name evidence="2" type="ORF">MMYC01_206138</name>
</gene>
<proteinExistence type="predicted"/>
<keyword evidence="1" id="KW-0472">Membrane</keyword>
<feature type="transmembrane region" description="Helical" evidence="1">
    <location>
        <begin position="60"/>
        <end position="82"/>
    </location>
</feature>
<keyword evidence="4" id="KW-1185">Reference proteome</keyword>
<feature type="transmembrane region" description="Helical" evidence="1">
    <location>
        <begin position="94"/>
        <end position="120"/>
    </location>
</feature>
<dbReference type="VEuPathDB" id="FungiDB:MMYC01_206138"/>
<comment type="caution">
    <text evidence="2">The sequence shown here is derived from an EMBL/GenBank/DDBJ whole genome shotgun (WGS) entry which is preliminary data.</text>
</comment>
<protein>
    <submittedName>
        <fullName evidence="2">Uncharacterized protein</fullName>
    </submittedName>
</protein>
<dbReference type="EMBL" id="LCTW02000152">
    <property type="protein sequence ID" value="KXX77621.1"/>
    <property type="molecule type" value="Genomic_DNA"/>
</dbReference>
<dbReference type="AlphaFoldDB" id="A0A175W2D3"/>
<dbReference type="OrthoDB" id="4564838at2759"/>
<accession>A0A175W2D3</accession>
<feature type="transmembrane region" description="Helical" evidence="1">
    <location>
        <begin position="132"/>
        <end position="153"/>
    </location>
</feature>
<name>A0A175W2D3_9PEZI</name>
<dbReference type="STRING" id="100816.A0A175W2D3"/>
<feature type="transmembrane region" description="Helical" evidence="1">
    <location>
        <begin position="173"/>
        <end position="193"/>
    </location>
</feature>
<dbReference type="VEuPathDB" id="FungiDB:MMYC01_204402"/>
<organism evidence="2 4">
    <name type="scientific">Madurella mycetomatis</name>
    <dbReference type="NCBI Taxonomy" id="100816"/>
    <lineage>
        <taxon>Eukaryota</taxon>
        <taxon>Fungi</taxon>
        <taxon>Dikarya</taxon>
        <taxon>Ascomycota</taxon>
        <taxon>Pezizomycotina</taxon>
        <taxon>Sordariomycetes</taxon>
        <taxon>Sordariomycetidae</taxon>
        <taxon>Sordariales</taxon>
        <taxon>Sordariales incertae sedis</taxon>
        <taxon>Madurella</taxon>
    </lineage>
</organism>
<dbReference type="EMBL" id="LCTW02000108">
    <property type="protein sequence ID" value="KXX78765.1"/>
    <property type="molecule type" value="Genomic_DNA"/>
</dbReference>
<reference evidence="2 4" key="3">
    <citation type="submission" date="2016-01" db="EMBL/GenBank/DDBJ databases">
        <title>Madurella mycetomatis genome sequencing.</title>
        <authorList>
            <person name="Van De Sande W."/>
        </authorList>
    </citation>
    <scope>NUCLEOTIDE SEQUENCE [LARGE SCALE GENOMIC DNA]</scope>
    <source>
        <strain evidence="4">mm55</strain>
        <strain evidence="2">Mm55</strain>
    </source>
</reference>
<keyword evidence="1" id="KW-0812">Transmembrane</keyword>
<keyword evidence="1" id="KW-1133">Transmembrane helix</keyword>
<evidence type="ECO:0000313" key="4">
    <source>
        <dbReference type="Proteomes" id="UP000078237"/>
    </source>
</evidence>
<reference evidence="2" key="2">
    <citation type="submission" date="2015-06" db="EMBL/GenBank/DDBJ databases">
        <authorList>
            <person name="Hoefler B.C."/>
            <person name="Straight P.D."/>
        </authorList>
    </citation>
    <scope>NUCLEOTIDE SEQUENCE [LARGE SCALE GENOMIC DNA]</scope>
    <source>
        <strain evidence="2">Mm55</strain>
    </source>
</reference>
<sequence>MRGFSLRQLPTRPASTFNPLVEAWLDSLPPPAVKPSRRELRQWRLRNVDSLGRDFFLTSILTRSISFALATAVTAIVLSIVVGKSGPLHALDRLLPALVVCPLTALWDVAEFITACFLRYNGIRDRGIPPDIHVWVDVALFLGVATATGLLLVDIIIGICDYGPHFDPLAEEIASACLLVFLMIIHSFLLFFFMEMISARL</sequence>
<evidence type="ECO:0000313" key="2">
    <source>
        <dbReference type="EMBL" id="KXX77621.1"/>
    </source>
</evidence>
<reference evidence="4" key="1">
    <citation type="submission" date="2015-06" db="EMBL/GenBank/DDBJ databases">
        <authorList>
            <person name="van de Sande W.W.J."/>
        </authorList>
    </citation>
    <scope>NUCLEOTIDE SEQUENCE [LARGE SCALE GENOMIC DNA]</scope>
    <source>
        <strain evidence="4">mm55</strain>
    </source>
</reference>
<evidence type="ECO:0000256" key="1">
    <source>
        <dbReference type="SAM" id="Phobius"/>
    </source>
</evidence>